<reference evidence="5" key="1">
    <citation type="submission" date="2021-02" db="EMBL/GenBank/DDBJ databases">
        <authorList>
            <person name="Nowell W R."/>
        </authorList>
    </citation>
    <scope>NUCLEOTIDE SEQUENCE</scope>
</reference>
<proteinExistence type="predicted"/>
<dbReference type="GO" id="GO:0003723">
    <property type="term" value="F:RNA binding"/>
    <property type="evidence" value="ECO:0007669"/>
    <property type="project" value="InterPro"/>
</dbReference>
<feature type="domain" description="PROP1-like PPR" evidence="4">
    <location>
        <begin position="250"/>
        <end position="396"/>
    </location>
</feature>
<evidence type="ECO:0000313" key="5">
    <source>
        <dbReference type="EMBL" id="CAF3485088.1"/>
    </source>
</evidence>
<dbReference type="NCBIfam" id="TIGR00756">
    <property type="entry name" value="PPR"/>
    <property type="match status" value="3"/>
</dbReference>
<dbReference type="Pfam" id="PF14432">
    <property type="entry name" value="DYW_deaminase"/>
    <property type="match status" value="1"/>
</dbReference>
<dbReference type="PANTHER" id="PTHR24015:SF46">
    <property type="entry name" value="OS12G0181900 PROTEIN"/>
    <property type="match status" value="1"/>
</dbReference>
<dbReference type="Pfam" id="PF17177">
    <property type="entry name" value="PPR_long"/>
    <property type="match status" value="1"/>
</dbReference>
<dbReference type="AlphaFoldDB" id="A0A818G5H1"/>
<dbReference type="InterPro" id="IPR002885">
    <property type="entry name" value="PPR_rpt"/>
</dbReference>
<dbReference type="Pfam" id="PF01535">
    <property type="entry name" value="PPR"/>
    <property type="match status" value="4"/>
</dbReference>
<keyword evidence="1" id="KW-0677">Repeat</keyword>
<sequence>MILNNIRLCLIRYQYLLSIDRKYLKIFSTPIQLNLTMKNLIISRKYKEVLDLFDQQISLRTDITFNLALKAATKLLNCNRGIHIHQQVPSRLLLENSFIQTALINFYMECHLIDDANRIFSTIKKKNIFLYTAMLKGYNEIFFKKFVLIILLFLGYINNNLPEKAIKLYEEIPKDEVDEIIITLLFNACTKLSNDYSIKIGKDVLNQLPKSFLRDQQLIDTIIQMLMKFGHVKDVEYYFEKSPQKTIVTYAVMMQGYAKNNFFEKALDLFEENSLKLDAIMYIIIYNICTSLSNQRSIQLGKTIIDKMPKEFLNNTNVVTSLMHMLMNFGQVEKAESFFEQIKNPTLYTYGVLMNGYKNNDQPEKCLTLFEEMKKQNIIIDEPIALALIGACSLTGIRSISQNIAQQISHLKLNLRLKTSLINMWSKSGDINRAKEIFQSIHASDTLVYGSMINGYGLNGMSYEAIDIYEQMPENMKNEMTHICILNACSHSGLVNQAQVIFNKILIKTTNIITTMVDCYSRMGLFDEAQEIIMNYEKSNPPYLIMYMAMLSGARNHRQIDLSKKFYDQMKNLFPNQKSDLIAASILLSNTYSSLGEDQQAKQVRIKQIGKNIKIGLSWTEVNGEVMCFKAHDRSHPQSNEIYAELDHLSNQLKENGYEYDSSWITRPLKDGETYESVLCGHSEKLAIVFNLIQKPQPSLIQITKNLRICGDCHRATKMIAKIRQCTIIVRDANRIHHFHTNGQCSCQDYF</sequence>
<dbReference type="InterPro" id="IPR033443">
    <property type="entry name" value="PROP1-like_PPR_dom"/>
</dbReference>
<organism evidence="5 6">
    <name type="scientific">Adineta steineri</name>
    <dbReference type="NCBI Taxonomy" id="433720"/>
    <lineage>
        <taxon>Eukaryota</taxon>
        <taxon>Metazoa</taxon>
        <taxon>Spiralia</taxon>
        <taxon>Gnathifera</taxon>
        <taxon>Rotifera</taxon>
        <taxon>Eurotatoria</taxon>
        <taxon>Bdelloidea</taxon>
        <taxon>Adinetida</taxon>
        <taxon>Adinetidae</taxon>
        <taxon>Adineta</taxon>
    </lineage>
</organism>
<evidence type="ECO:0000256" key="1">
    <source>
        <dbReference type="ARBA" id="ARBA00022737"/>
    </source>
</evidence>
<dbReference type="InterPro" id="IPR046849">
    <property type="entry name" value="E2_motif"/>
</dbReference>
<gene>
    <name evidence="5" type="ORF">OXD698_LOCUS373</name>
</gene>
<feature type="repeat" description="PPR" evidence="2">
    <location>
        <begin position="445"/>
        <end position="475"/>
    </location>
</feature>
<evidence type="ECO:0008006" key="7">
    <source>
        <dbReference type="Google" id="ProtNLM"/>
    </source>
</evidence>
<comment type="caution">
    <text evidence="5">The sequence shown here is derived from an EMBL/GenBank/DDBJ whole genome shotgun (WGS) entry which is preliminary data.</text>
</comment>
<feature type="domain" description="DYW" evidence="3">
    <location>
        <begin position="657"/>
        <end position="751"/>
    </location>
</feature>
<accession>A0A818G5H1</accession>
<evidence type="ECO:0000259" key="3">
    <source>
        <dbReference type="Pfam" id="PF14432"/>
    </source>
</evidence>
<dbReference type="InterPro" id="IPR032867">
    <property type="entry name" value="DYW_dom"/>
</dbReference>
<dbReference type="Pfam" id="PF20430">
    <property type="entry name" value="Eplus_motif"/>
    <property type="match status" value="1"/>
</dbReference>
<dbReference type="Proteomes" id="UP000663844">
    <property type="component" value="Unassembled WGS sequence"/>
</dbReference>
<evidence type="ECO:0000256" key="2">
    <source>
        <dbReference type="PROSITE-ProRule" id="PRU00708"/>
    </source>
</evidence>
<dbReference type="InterPro" id="IPR011990">
    <property type="entry name" value="TPR-like_helical_dom_sf"/>
</dbReference>
<dbReference type="GO" id="GO:0048731">
    <property type="term" value="P:system development"/>
    <property type="evidence" value="ECO:0007669"/>
    <property type="project" value="UniProtKB-ARBA"/>
</dbReference>
<feature type="repeat" description="PPR" evidence="2">
    <location>
        <begin position="346"/>
        <end position="380"/>
    </location>
</feature>
<dbReference type="GO" id="GO:0008270">
    <property type="term" value="F:zinc ion binding"/>
    <property type="evidence" value="ECO:0007669"/>
    <property type="project" value="InterPro"/>
</dbReference>
<dbReference type="Gene3D" id="1.25.40.10">
    <property type="entry name" value="Tetratricopeptide repeat domain"/>
    <property type="match status" value="5"/>
</dbReference>
<evidence type="ECO:0000313" key="6">
    <source>
        <dbReference type="Proteomes" id="UP000663844"/>
    </source>
</evidence>
<protein>
    <recommendedName>
        <fullName evidence="7">DYW domain-containing protein</fullName>
    </recommendedName>
</protein>
<dbReference type="PROSITE" id="PS51375">
    <property type="entry name" value="PPR"/>
    <property type="match status" value="2"/>
</dbReference>
<dbReference type="PANTHER" id="PTHR24015">
    <property type="entry name" value="OS07G0578800 PROTEIN-RELATED"/>
    <property type="match status" value="1"/>
</dbReference>
<evidence type="ECO:0000259" key="4">
    <source>
        <dbReference type="Pfam" id="PF17177"/>
    </source>
</evidence>
<dbReference type="GO" id="GO:0009451">
    <property type="term" value="P:RNA modification"/>
    <property type="evidence" value="ECO:0007669"/>
    <property type="project" value="InterPro"/>
</dbReference>
<dbReference type="FunFam" id="1.25.40.10:FF:000158">
    <property type="entry name" value="pentatricopeptide repeat-containing protein At2g33680"/>
    <property type="match status" value="1"/>
</dbReference>
<dbReference type="EMBL" id="CAJOAZ010000008">
    <property type="protein sequence ID" value="CAF3485088.1"/>
    <property type="molecule type" value="Genomic_DNA"/>
</dbReference>
<name>A0A818G5H1_9BILA</name>
<dbReference type="InterPro" id="IPR046960">
    <property type="entry name" value="PPR_At4g14850-like_plant"/>
</dbReference>